<accession>A0A5K3G2U1</accession>
<name>A0A5K3G2U1_MESCO</name>
<sequence length="67" mass="7535">MATDLGADIKNTGLGQSSLSGIQWHARKKCSQPERHEWVVVYVERRGQRSGLGWKTPDVWLCLVIGQ</sequence>
<proteinExistence type="predicted"/>
<evidence type="ECO:0000313" key="1">
    <source>
        <dbReference type="WBParaSite" id="MCU_014579-RA"/>
    </source>
</evidence>
<dbReference type="WBParaSite" id="MCU_014579-RA">
    <property type="protein sequence ID" value="MCU_014579-RA"/>
    <property type="gene ID" value="MCU_014579"/>
</dbReference>
<protein>
    <submittedName>
        <fullName evidence="1">Uncharacterized protein</fullName>
    </submittedName>
</protein>
<reference evidence="1" key="1">
    <citation type="submission" date="2019-11" db="UniProtKB">
        <authorList>
            <consortium name="WormBaseParasite"/>
        </authorList>
    </citation>
    <scope>IDENTIFICATION</scope>
</reference>
<dbReference type="AlphaFoldDB" id="A0A5K3G2U1"/>
<organism evidence="1">
    <name type="scientific">Mesocestoides corti</name>
    <name type="common">Flatworm</name>
    <dbReference type="NCBI Taxonomy" id="53468"/>
    <lineage>
        <taxon>Eukaryota</taxon>
        <taxon>Metazoa</taxon>
        <taxon>Spiralia</taxon>
        <taxon>Lophotrochozoa</taxon>
        <taxon>Platyhelminthes</taxon>
        <taxon>Cestoda</taxon>
        <taxon>Eucestoda</taxon>
        <taxon>Cyclophyllidea</taxon>
        <taxon>Mesocestoididae</taxon>
        <taxon>Mesocestoides</taxon>
    </lineage>
</organism>